<protein>
    <submittedName>
        <fullName evidence="1">Uncharacterized protein</fullName>
    </submittedName>
</protein>
<reference evidence="1" key="1">
    <citation type="submission" date="2021-02" db="EMBL/GenBank/DDBJ databases">
        <authorList>
            <person name="Nowell W R."/>
        </authorList>
    </citation>
    <scope>NUCLEOTIDE SEQUENCE</scope>
</reference>
<dbReference type="EMBL" id="CAJNRE010003516">
    <property type="protein sequence ID" value="CAF2024215.1"/>
    <property type="molecule type" value="Genomic_DNA"/>
</dbReference>
<evidence type="ECO:0000313" key="2">
    <source>
        <dbReference type="EMBL" id="CAF2024215.1"/>
    </source>
</evidence>
<organism evidence="1 6">
    <name type="scientific">Rotaria magnacalcarata</name>
    <dbReference type="NCBI Taxonomy" id="392030"/>
    <lineage>
        <taxon>Eukaryota</taxon>
        <taxon>Metazoa</taxon>
        <taxon>Spiralia</taxon>
        <taxon>Gnathifera</taxon>
        <taxon>Rotifera</taxon>
        <taxon>Eurotatoria</taxon>
        <taxon>Bdelloidea</taxon>
        <taxon>Philodinida</taxon>
        <taxon>Philodinidae</taxon>
        <taxon>Rotaria</taxon>
    </lineage>
</organism>
<dbReference type="OrthoDB" id="1607513at2759"/>
<dbReference type="Proteomes" id="UP000681967">
    <property type="component" value="Unassembled WGS sequence"/>
</dbReference>
<name>A0A815HTN1_9BILA</name>
<dbReference type="EMBL" id="CAJOBJ010002704">
    <property type="protein sequence ID" value="CAF3936611.1"/>
    <property type="molecule type" value="Genomic_DNA"/>
</dbReference>
<accession>A0A815HTN1</accession>
<dbReference type="Proteomes" id="UP000663834">
    <property type="component" value="Unassembled WGS sequence"/>
</dbReference>
<dbReference type="InterPro" id="IPR012337">
    <property type="entry name" value="RNaseH-like_sf"/>
</dbReference>
<dbReference type="EMBL" id="CAJOBH010008739">
    <property type="protein sequence ID" value="CAF4121782.1"/>
    <property type="molecule type" value="Genomic_DNA"/>
</dbReference>
<dbReference type="EMBL" id="CAJOBI010003018">
    <property type="protein sequence ID" value="CAF3953219.1"/>
    <property type="molecule type" value="Genomic_DNA"/>
</dbReference>
<evidence type="ECO:0000313" key="6">
    <source>
        <dbReference type="Proteomes" id="UP000663834"/>
    </source>
</evidence>
<gene>
    <name evidence="5" type="ORF">BYL167_LOCUS20114</name>
    <name evidence="3" type="ORF">GIL414_LOCUS8354</name>
    <name evidence="1" type="ORF">KQP761_LOCUS7605</name>
    <name evidence="2" type="ORF">MBJ925_LOCUS9424</name>
    <name evidence="4" type="ORF">SMN809_LOCUS9370</name>
</gene>
<dbReference type="AlphaFoldDB" id="A0A815HTN1"/>
<dbReference type="SUPFAM" id="SSF53098">
    <property type="entry name" value="Ribonuclease H-like"/>
    <property type="match status" value="1"/>
</dbReference>
<evidence type="ECO:0000313" key="4">
    <source>
        <dbReference type="EMBL" id="CAF3953219.1"/>
    </source>
</evidence>
<dbReference type="Proteomes" id="UP000681720">
    <property type="component" value="Unassembled WGS sequence"/>
</dbReference>
<dbReference type="EMBL" id="CAJNOW010002613">
    <property type="protein sequence ID" value="CAF1358447.1"/>
    <property type="molecule type" value="Genomic_DNA"/>
</dbReference>
<comment type="caution">
    <text evidence="1">The sequence shown here is derived from an EMBL/GenBank/DDBJ whole genome shotgun (WGS) entry which is preliminary data.</text>
</comment>
<dbReference type="Proteomes" id="UP000676336">
    <property type="component" value="Unassembled WGS sequence"/>
</dbReference>
<sequence length="178" mass="20571">MIIQLIIRSLVDEIFAKRDYKGLTSTQEGKLRSLIFTYDDWEWLSALRDCLEPFDKATTALSGDYSTQSMSYFVIQSLLENFQHSFNPTYYHDVAAFLDPVFHGDLIVYKEDYEMAKRVVMEAMQQTDPLAPDASAVLSYDESRNSSSTANTAPIMFFKSNFMNITGKKHQHRYKFNP</sequence>
<evidence type="ECO:0000313" key="3">
    <source>
        <dbReference type="EMBL" id="CAF3936611.1"/>
    </source>
</evidence>
<dbReference type="Proteomes" id="UP000663824">
    <property type="component" value="Unassembled WGS sequence"/>
</dbReference>
<evidence type="ECO:0000313" key="1">
    <source>
        <dbReference type="EMBL" id="CAF1358447.1"/>
    </source>
</evidence>
<evidence type="ECO:0000313" key="5">
    <source>
        <dbReference type="EMBL" id="CAF4121782.1"/>
    </source>
</evidence>
<proteinExistence type="predicted"/>